<evidence type="ECO:0000259" key="1">
    <source>
        <dbReference type="Pfam" id="PF02514"/>
    </source>
</evidence>
<reference evidence="2 3" key="1">
    <citation type="submission" date="2017-05" db="EMBL/GenBank/DDBJ databases">
        <title>The draft genome of the hyperthermophilic archaeon 'Pyrodictium delaneyi strain Hulk', an iron and nitrate reducer, reveals the capacity for sulfate reduction.</title>
        <authorList>
            <person name="Demey L.M."/>
            <person name="Miller C."/>
            <person name="Manzella M."/>
            <person name="Reguera G."/>
            <person name="Kashefi K."/>
        </authorList>
    </citation>
    <scope>NUCLEOTIDE SEQUENCE [LARGE SCALE GENOMIC DNA]</scope>
    <source>
        <strain evidence="2 3">Hulk</strain>
    </source>
</reference>
<dbReference type="GeneID" id="72656311"/>
<protein>
    <recommendedName>
        <fullName evidence="1">CobN/magnesium chelatase domain-containing protein</fullName>
    </recommendedName>
</protein>
<dbReference type="Pfam" id="PF02514">
    <property type="entry name" value="CobN-Mg_chel"/>
    <property type="match status" value="1"/>
</dbReference>
<evidence type="ECO:0000313" key="3">
    <source>
        <dbReference type="Proteomes" id="UP000196694"/>
    </source>
</evidence>
<dbReference type="AlphaFoldDB" id="A0A211YNM5"/>
<dbReference type="EMBL" id="NCQP01000003">
    <property type="protein sequence ID" value="OWJ54625.1"/>
    <property type="molecule type" value="Genomic_DNA"/>
</dbReference>
<dbReference type="Proteomes" id="UP000196694">
    <property type="component" value="Unassembled WGS sequence"/>
</dbReference>
<name>A0A211YNM5_9CREN</name>
<feature type="domain" description="CobN/magnesium chelatase" evidence="1">
    <location>
        <begin position="16"/>
        <end position="441"/>
    </location>
</feature>
<dbReference type="PANTHER" id="PTHR44119:SF7">
    <property type="entry name" value="MAGNESIUM CHELATASE SUBUNIT"/>
    <property type="match status" value="1"/>
</dbReference>
<evidence type="ECO:0000313" key="2">
    <source>
        <dbReference type="EMBL" id="OWJ54625.1"/>
    </source>
</evidence>
<sequence>MKPETLEAFRKALVLARLYRSSGRHEMEGLLTGLSGGYVEPGPSGSLTRGKIDVLPTGRNFYAVDPTGVPTRAAWRLGVETARQLLEEARRRLGRYPETVGEVLWSIDAYKADGEQLARILYLLGVRPVWDASGRVRGVEVIPLRELGRPRIDVTVRISGIVRDTLPNYISLIDEAVEKVVALDEPPELNYPRRHYLEFLEKLRESGATEDEARELARVRVWSAPPGAYGAGVNYAIFASAWRSEEDLARTWLQWSAHPYTRRLRGETSPAAARALVLQASRIDVVARNHMSDEHDPINCCCYFAYQGGMHVLVKTVRGRDPLNFVMDTREPLRPRLREMRDELLRVAYAKILNPRWIEAMKRHGYRGAAEAMKKIQNLYGWHATTRAVPDKVWDQITLTYLGDEDNRRWLRENNPYALEEITRRLLEAAERGLWRPSPEALRVLQRARIEVESLLEGEFSSGMAQAGEVWVYTSSDVPAWTEASRAAGEALKWIRTSLKLARKVSGTHGR</sequence>
<keyword evidence="3" id="KW-1185">Reference proteome</keyword>
<comment type="caution">
    <text evidence="2">The sequence shown here is derived from an EMBL/GenBank/DDBJ whole genome shotgun (WGS) entry which is preliminary data.</text>
</comment>
<dbReference type="OrthoDB" id="192131at2157"/>
<dbReference type="RefSeq" id="WP_055409463.1">
    <property type="nucleotide sequence ID" value="NZ_CP013011.1"/>
</dbReference>
<accession>A0A211YNM5</accession>
<dbReference type="PANTHER" id="PTHR44119">
    <property type="entry name" value="MAGNESIUM-CHELATASE SUBUNIT CHLH, CHLOROPLASTIC"/>
    <property type="match status" value="1"/>
</dbReference>
<gene>
    <name evidence="2" type="ORF">Pdsh_06280</name>
</gene>
<dbReference type="InterPro" id="IPR003672">
    <property type="entry name" value="CobN/Mg_chltase"/>
</dbReference>
<proteinExistence type="predicted"/>
<organism evidence="2 3">
    <name type="scientific">Pyrodictium delaneyi</name>
    <dbReference type="NCBI Taxonomy" id="1273541"/>
    <lineage>
        <taxon>Archaea</taxon>
        <taxon>Thermoproteota</taxon>
        <taxon>Thermoprotei</taxon>
        <taxon>Desulfurococcales</taxon>
        <taxon>Pyrodictiaceae</taxon>
        <taxon>Pyrodictium</taxon>
    </lineage>
</organism>